<evidence type="ECO:0000256" key="5">
    <source>
        <dbReference type="ARBA" id="ARBA00020655"/>
    </source>
</evidence>
<keyword evidence="6 10" id="KW-0812">Transmembrane</keyword>
<evidence type="ECO:0000256" key="8">
    <source>
        <dbReference type="ARBA" id="ARBA00023034"/>
    </source>
</evidence>
<reference evidence="11 12" key="1">
    <citation type="journal article" date="2023" name="Elife">
        <title>Identification of key yeast species and microbe-microbe interactions impacting larval growth of Drosophila in the wild.</title>
        <authorList>
            <person name="Mure A."/>
            <person name="Sugiura Y."/>
            <person name="Maeda R."/>
            <person name="Honda K."/>
            <person name="Sakurai N."/>
            <person name="Takahashi Y."/>
            <person name="Watada M."/>
            <person name="Katoh T."/>
            <person name="Gotoh A."/>
            <person name="Gotoh Y."/>
            <person name="Taniguchi I."/>
            <person name="Nakamura K."/>
            <person name="Hayashi T."/>
            <person name="Katayama T."/>
            <person name="Uemura T."/>
            <person name="Hattori Y."/>
        </authorList>
    </citation>
    <scope>NUCLEOTIDE SEQUENCE [LARGE SCALE GENOMIC DNA]</scope>
    <source>
        <strain evidence="11 12">SB-73</strain>
    </source>
</reference>
<feature type="transmembrane region" description="Helical" evidence="10">
    <location>
        <begin position="34"/>
        <end position="55"/>
    </location>
</feature>
<dbReference type="PANTHER" id="PTHR13314">
    <property type="entry name" value="CALCIUM CHANNEL FLOWER HOMOLOG"/>
    <property type="match status" value="1"/>
</dbReference>
<keyword evidence="12" id="KW-1185">Reference proteome</keyword>
<comment type="function">
    <text evidence="1">Golgi membrane protein involved in vesicular trafficking.</text>
</comment>
<proteinExistence type="inferred from homology"/>
<keyword evidence="7 10" id="KW-1133">Transmembrane helix</keyword>
<feature type="transmembrane region" description="Helical" evidence="10">
    <location>
        <begin position="106"/>
        <end position="123"/>
    </location>
</feature>
<dbReference type="PANTHER" id="PTHR13314:SF2">
    <property type="entry name" value="CALCIUM CHANNEL FLOWER HOMOLOG"/>
    <property type="match status" value="1"/>
</dbReference>
<gene>
    <name evidence="11" type="ORF">DASB73_008980</name>
</gene>
<dbReference type="SMART" id="SM01077">
    <property type="entry name" value="Cg6151-P"/>
    <property type="match status" value="1"/>
</dbReference>
<protein>
    <recommendedName>
        <fullName evidence="4">Golgi apparatus membrane protein TVP18</fullName>
    </recommendedName>
    <alternativeName>
        <fullName evidence="5">Golgi apparatus membrane protein tvp18</fullName>
    </alternativeName>
</protein>
<evidence type="ECO:0000313" key="11">
    <source>
        <dbReference type="EMBL" id="GMM49940.1"/>
    </source>
</evidence>
<comment type="subcellular location">
    <subcellularLocation>
        <location evidence="2">Golgi apparatus membrane</location>
        <topology evidence="2">Multi-pass membrane protein</topology>
    </subcellularLocation>
</comment>
<accession>A0AAV5REV9</accession>
<feature type="transmembrane region" description="Helical" evidence="10">
    <location>
        <begin position="61"/>
        <end position="86"/>
    </location>
</feature>
<dbReference type="InterPro" id="IPR019365">
    <property type="entry name" value="TVP18/Ca-channel_flower"/>
</dbReference>
<evidence type="ECO:0000313" key="12">
    <source>
        <dbReference type="Proteomes" id="UP001362899"/>
    </source>
</evidence>
<evidence type="ECO:0000256" key="4">
    <source>
        <dbReference type="ARBA" id="ARBA00013563"/>
    </source>
</evidence>
<sequence>MSTAVRNSAMNAVTKSMLSRISSSFSKDFKSRNWSVYGQWLGFSCFPVCIALGVVNLLHVSLIIIFSIIALVQGLLVVFLEIPLFLKICPVTERFASFLRVFHQNLPRAGFYIIMAAIQYGGIAIKATSLIACAVLFTITSFSYFMAYITKQEFVESAALGGEGVERELLP</sequence>
<organism evidence="11 12">
    <name type="scientific">Starmerella bacillaris</name>
    <name type="common">Yeast</name>
    <name type="synonym">Candida zemplinina</name>
    <dbReference type="NCBI Taxonomy" id="1247836"/>
    <lineage>
        <taxon>Eukaryota</taxon>
        <taxon>Fungi</taxon>
        <taxon>Dikarya</taxon>
        <taxon>Ascomycota</taxon>
        <taxon>Saccharomycotina</taxon>
        <taxon>Dipodascomycetes</taxon>
        <taxon>Dipodascales</taxon>
        <taxon>Trichomonascaceae</taxon>
        <taxon>Starmerella</taxon>
    </lineage>
</organism>
<dbReference type="AlphaFoldDB" id="A0AAV5REV9"/>
<dbReference type="Pfam" id="PF10233">
    <property type="entry name" value="Cg6151-P"/>
    <property type="match status" value="1"/>
</dbReference>
<evidence type="ECO:0000256" key="9">
    <source>
        <dbReference type="ARBA" id="ARBA00023136"/>
    </source>
</evidence>
<comment type="similarity">
    <text evidence="3">Belongs to the TVP18 family.</text>
</comment>
<comment type="caution">
    <text evidence="11">The sequence shown here is derived from an EMBL/GenBank/DDBJ whole genome shotgun (WGS) entry which is preliminary data.</text>
</comment>
<keyword evidence="9 10" id="KW-0472">Membrane</keyword>
<dbReference type="GO" id="GO:0016192">
    <property type="term" value="P:vesicle-mediated transport"/>
    <property type="evidence" value="ECO:0007669"/>
    <property type="project" value="TreeGrafter"/>
</dbReference>
<evidence type="ECO:0000256" key="1">
    <source>
        <dbReference type="ARBA" id="ARBA00003246"/>
    </source>
</evidence>
<dbReference type="Proteomes" id="UP001362899">
    <property type="component" value="Unassembled WGS sequence"/>
</dbReference>
<keyword evidence="8" id="KW-0333">Golgi apparatus</keyword>
<feature type="transmembrane region" description="Helical" evidence="10">
    <location>
        <begin position="129"/>
        <end position="149"/>
    </location>
</feature>
<name>A0AAV5REV9_STABA</name>
<dbReference type="GO" id="GO:0000139">
    <property type="term" value="C:Golgi membrane"/>
    <property type="evidence" value="ECO:0007669"/>
    <property type="project" value="UniProtKB-SubCell"/>
</dbReference>
<evidence type="ECO:0000256" key="2">
    <source>
        <dbReference type="ARBA" id="ARBA00004653"/>
    </source>
</evidence>
<evidence type="ECO:0000256" key="7">
    <source>
        <dbReference type="ARBA" id="ARBA00022989"/>
    </source>
</evidence>
<evidence type="ECO:0000256" key="3">
    <source>
        <dbReference type="ARBA" id="ARBA00005738"/>
    </source>
</evidence>
<evidence type="ECO:0000256" key="6">
    <source>
        <dbReference type="ARBA" id="ARBA00022692"/>
    </source>
</evidence>
<dbReference type="EMBL" id="BTGC01000003">
    <property type="protein sequence ID" value="GMM49940.1"/>
    <property type="molecule type" value="Genomic_DNA"/>
</dbReference>
<evidence type="ECO:0000256" key="10">
    <source>
        <dbReference type="SAM" id="Phobius"/>
    </source>
</evidence>